<feature type="region of interest" description="Disordered" evidence="1">
    <location>
        <begin position="282"/>
        <end position="302"/>
    </location>
</feature>
<reference evidence="2 3" key="1">
    <citation type="submission" date="2019-02" db="EMBL/GenBank/DDBJ databases">
        <title>Genome sequencing of the rare red list fungi Phlebia centrifuga.</title>
        <authorList>
            <person name="Buettner E."/>
            <person name="Kellner H."/>
        </authorList>
    </citation>
    <scope>NUCLEOTIDE SEQUENCE [LARGE SCALE GENOMIC DNA]</scope>
    <source>
        <strain evidence="2 3">DSM 108282</strain>
    </source>
</reference>
<dbReference type="GO" id="GO:0016788">
    <property type="term" value="F:hydrolase activity, acting on ester bonds"/>
    <property type="evidence" value="ECO:0007669"/>
    <property type="project" value="InterPro"/>
</dbReference>
<evidence type="ECO:0000313" key="3">
    <source>
        <dbReference type="Proteomes" id="UP000309038"/>
    </source>
</evidence>
<organism evidence="2 3">
    <name type="scientific">Hermanssonia centrifuga</name>
    <dbReference type="NCBI Taxonomy" id="98765"/>
    <lineage>
        <taxon>Eukaryota</taxon>
        <taxon>Fungi</taxon>
        <taxon>Dikarya</taxon>
        <taxon>Basidiomycota</taxon>
        <taxon>Agaricomycotina</taxon>
        <taxon>Agaricomycetes</taxon>
        <taxon>Polyporales</taxon>
        <taxon>Meruliaceae</taxon>
        <taxon>Hermanssonia</taxon>
    </lineage>
</organism>
<gene>
    <name evidence="2" type="ORF">EW026_g3306</name>
</gene>
<dbReference type="AlphaFoldDB" id="A0A4S4KKJ3"/>
<keyword evidence="3" id="KW-1185">Reference proteome</keyword>
<dbReference type="Gene3D" id="3.40.50.1110">
    <property type="entry name" value="SGNH hydrolase"/>
    <property type="match status" value="1"/>
</dbReference>
<comment type="caution">
    <text evidence="2">The sequence shown here is derived from an EMBL/GenBank/DDBJ whole genome shotgun (WGS) entry which is preliminary data.</text>
</comment>
<dbReference type="InterPro" id="IPR001087">
    <property type="entry name" value="GDSL"/>
</dbReference>
<dbReference type="Pfam" id="PF00657">
    <property type="entry name" value="Lipase_GDSL"/>
    <property type="match status" value="1"/>
</dbReference>
<protein>
    <submittedName>
        <fullName evidence="2">Uncharacterized protein</fullName>
    </submittedName>
</protein>
<evidence type="ECO:0000256" key="1">
    <source>
        <dbReference type="SAM" id="MobiDB-lite"/>
    </source>
</evidence>
<sequence>MTEPAEEPDSQSSTALQTGTYWPGLSALRNLIVFGDSYCAVGYNASSPHPTLDEPLGVPFPGTTWAEEGQPNWVGHMVNSIKTTASVLVYDFAKGGDTIDGVERQIKQQYSFELEKKPSWAPWNASDTLFCIWVGINDCAYTRPDGVPTKLTNLFTLVGVLYSSGARNFLVVDLPPMARSPSGLRMKSRSNERNTYEEWNAQLQPFASHFATAHPDATVLIYSSWSTFTRVLDDSTAYGFEAGDEQKQGGTIWCDHIHPSSRMHAEIAHDLEAFLRRIPPQAAPSEQDHSEGTQSRDCCKIL</sequence>
<accession>A0A4S4KKJ3</accession>
<dbReference type="InterPro" id="IPR036514">
    <property type="entry name" value="SGNH_hydro_sf"/>
</dbReference>
<dbReference type="SUPFAM" id="SSF52266">
    <property type="entry name" value="SGNH hydrolase"/>
    <property type="match status" value="1"/>
</dbReference>
<name>A0A4S4KKJ3_9APHY</name>
<proteinExistence type="predicted"/>
<dbReference type="EMBL" id="SGPJ01000097">
    <property type="protein sequence ID" value="THG98965.1"/>
    <property type="molecule type" value="Genomic_DNA"/>
</dbReference>
<dbReference type="Proteomes" id="UP000309038">
    <property type="component" value="Unassembled WGS sequence"/>
</dbReference>
<evidence type="ECO:0000313" key="2">
    <source>
        <dbReference type="EMBL" id="THG98965.1"/>
    </source>
</evidence>